<dbReference type="AlphaFoldDB" id="A0A7S1FCF9"/>
<evidence type="ECO:0008006" key="2">
    <source>
        <dbReference type="Google" id="ProtNLM"/>
    </source>
</evidence>
<dbReference type="EMBL" id="HBFQ01044339">
    <property type="protein sequence ID" value="CAD8857073.1"/>
    <property type="molecule type" value="Transcribed_RNA"/>
</dbReference>
<name>A0A7S1FCF9_NOCSC</name>
<accession>A0A7S1FCF9</accession>
<gene>
    <name evidence="1" type="ORF">NSCI0253_LOCUS31425</name>
</gene>
<evidence type="ECO:0000313" key="1">
    <source>
        <dbReference type="EMBL" id="CAD8857073.1"/>
    </source>
</evidence>
<protein>
    <recommendedName>
        <fullName evidence="2">Methyltransferase FkbM domain-containing protein</fullName>
    </recommendedName>
</protein>
<sequence length="320" mass="36448">MSEAMDVDCGRVFEPQKPFEGGRVNVVQVGLGTNATFIQNIAGSRDEWDKEIGWMMEVVSVDRSDIISGVGVEPVKEHLQTLHQSCCGYLPGVGLAQVALGEEDAKQLPIHVLPQRTHDFLLKQVPKARREDLRDHLAFLMNMSCVGTAHPELEAQRDWIQQRYNLKLHLEWRETEVWSWRKLLREFDFVGCELLIVDTEGHDAKVLRSMMSHCQEAQTVHGRKVWPDVIQFETMSHCDKVEGTGAEWAAIQALERNGYTLVHYSHHNSHLAFTEAIQNENRVKKWVETITCDTCGSRGSFPYSSDIQGIYCNKCITNSR</sequence>
<proteinExistence type="predicted"/>
<organism evidence="1">
    <name type="scientific">Noctiluca scintillans</name>
    <name type="common">Sea sparkle</name>
    <name type="synonym">Red tide dinoflagellate</name>
    <dbReference type="NCBI Taxonomy" id="2966"/>
    <lineage>
        <taxon>Eukaryota</taxon>
        <taxon>Sar</taxon>
        <taxon>Alveolata</taxon>
        <taxon>Dinophyceae</taxon>
        <taxon>Noctilucales</taxon>
        <taxon>Noctilucaceae</taxon>
        <taxon>Noctiluca</taxon>
    </lineage>
</organism>
<reference evidence="1" key="1">
    <citation type="submission" date="2021-01" db="EMBL/GenBank/DDBJ databases">
        <authorList>
            <person name="Corre E."/>
            <person name="Pelletier E."/>
            <person name="Niang G."/>
            <person name="Scheremetjew M."/>
            <person name="Finn R."/>
            <person name="Kale V."/>
            <person name="Holt S."/>
            <person name="Cochrane G."/>
            <person name="Meng A."/>
            <person name="Brown T."/>
            <person name="Cohen L."/>
        </authorList>
    </citation>
    <scope>NUCLEOTIDE SEQUENCE</scope>
</reference>